<feature type="domain" description="Ancillary SecYEG translocon subunit/Cell division coordinator CpoB TPR" evidence="10">
    <location>
        <begin position="28"/>
        <end position="227"/>
    </location>
</feature>
<evidence type="ECO:0000256" key="3">
    <source>
        <dbReference type="ARBA" id="ARBA00022692"/>
    </source>
</evidence>
<proteinExistence type="inferred from homology"/>
<comment type="subcellular location">
    <subcellularLocation>
        <location evidence="1">Cell membrane</location>
        <topology evidence="1">Single-pass type II membrane protein</topology>
    </subcellularLocation>
</comment>
<dbReference type="PANTHER" id="PTHR38035:SF1">
    <property type="entry name" value="ANCILLARY SECYEG TRANSLOCON SUBUNIT"/>
    <property type="match status" value="1"/>
</dbReference>
<evidence type="ECO:0000313" key="12">
    <source>
        <dbReference type="Proteomes" id="UP000298049"/>
    </source>
</evidence>
<dbReference type="Proteomes" id="UP000298049">
    <property type="component" value="Chromosome"/>
</dbReference>
<dbReference type="OrthoDB" id="9789675at2"/>
<keyword evidence="3 9" id="KW-0812">Transmembrane</keyword>
<reference evidence="11 12" key="1">
    <citation type="submission" date="2018-07" db="EMBL/GenBank/DDBJ databases">
        <title>Marsedoiliclastica nanhaica gen. nov. sp. nov., a novel marine hydrocarbonoclastic bacterium isolated from an in-situ enriched hydrocarbon-degrading consortium in deep-sea sediment.</title>
        <authorList>
            <person name="Dong C."/>
            <person name="Ma T."/>
            <person name="Liu R."/>
            <person name="Shao Z."/>
        </authorList>
    </citation>
    <scope>NUCLEOTIDE SEQUENCE [LARGE SCALE GENOMIC DNA]</scope>
    <source>
        <strain evidence="12">soil36-7</strain>
    </source>
</reference>
<protein>
    <recommendedName>
        <fullName evidence="8">Ancillary SecYEG translocon subunit</fullName>
    </recommendedName>
</protein>
<keyword evidence="2" id="KW-1003">Cell membrane</keyword>
<evidence type="ECO:0000256" key="9">
    <source>
        <dbReference type="SAM" id="Phobius"/>
    </source>
</evidence>
<gene>
    <name evidence="11" type="ORF">soil367_08075</name>
</gene>
<dbReference type="Gene3D" id="1.25.40.10">
    <property type="entry name" value="Tetratricopeptide repeat domain"/>
    <property type="match status" value="1"/>
</dbReference>
<evidence type="ECO:0000313" key="11">
    <source>
        <dbReference type="EMBL" id="QCF25877.1"/>
    </source>
</evidence>
<keyword evidence="4 9" id="KW-1133">Transmembrane helix</keyword>
<dbReference type="GO" id="GO:0044877">
    <property type="term" value="F:protein-containing complex binding"/>
    <property type="evidence" value="ECO:0007669"/>
    <property type="project" value="InterPro"/>
</dbReference>
<dbReference type="InterPro" id="IPR011990">
    <property type="entry name" value="TPR-like_helical_dom_sf"/>
</dbReference>
<accession>A0A4P7XJ46</accession>
<dbReference type="AlphaFoldDB" id="A0A4P7XJ46"/>
<dbReference type="InterPro" id="IPR026039">
    <property type="entry name" value="YfgM"/>
</dbReference>
<keyword evidence="5 9" id="KW-0472">Membrane</keyword>
<sequence length="232" mass="25214">MSGQTACSLKECQVVDERTEDEQIEALKAWWKRNGTSLLTGLVLAVALILGWNAWQQHQTDQRMGAAARFQELYTAINTPNPEEGKQSATVTYAADQLRSEYGDSVYAVLGSLLEAGFLVNAESAEKAVESLTWALEHAGEPPMPLIIRERLARAQFIVGEHEKALATLRQVENPGVFEPIYRELEGDILKDSGDMEGARAAYRAAAEASPGGGQGTLLEYKMADLAMAGDA</sequence>
<dbReference type="EMBL" id="CP031093">
    <property type="protein sequence ID" value="QCF25877.1"/>
    <property type="molecule type" value="Genomic_DNA"/>
</dbReference>
<evidence type="ECO:0000256" key="4">
    <source>
        <dbReference type="ARBA" id="ARBA00022989"/>
    </source>
</evidence>
<keyword evidence="6" id="KW-0143">Chaperone</keyword>
<dbReference type="KEGG" id="hmi:soil367_08075"/>
<evidence type="ECO:0000259" key="10">
    <source>
        <dbReference type="Pfam" id="PF09976"/>
    </source>
</evidence>
<dbReference type="Pfam" id="PF09976">
    <property type="entry name" value="TPR_21"/>
    <property type="match status" value="1"/>
</dbReference>
<evidence type="ECO:0000256" key="7">
    <source>
        <dbReference type="ARBA" id="ARBA00024197"/>
    </source>
</evidence>
<evidence type="ECO:0000256" key="6">
    <source>
        <dbReference type="ARBA" id="ARBA00023186"/>
    </source>
</evidence>
<dbReference type="InterPro" id="IPR018704">
    <property type="entry name" value="SecYEG/CpoB_TPR"/>
</dbReference>
<dbReference type="SUPFAM" id="SSF48452">
    <property type="entry name" value="TPR-like"/>
    <property type="match status" value="1"/>
</dbReference>
<evidence type="ECO:0000256" key="5">
    <source>
        <dbReference type="ARBA" id="ARBA00023136"/>
    </source>
</evidence>
<evidence type="ECO:0000256" key="8">
    <source>
        <dbReference type="ARBA" id="ARBA00024235"/>
    </source>
</evidence>
<comment type="similarity">
    <text evidence="7">Belongs to the YfgM family.</text>
</comment>
<dbReference type="GO" id="GO:0005886">
    <property type="term" value="C:plasma membrane"/>
    <property type="evidence" value="ECO:0007669"/>
    <property type="project" value="UniProtKB-SubCell"/>
</dbReference>
<keyword evidence="12" id="KW-1185">Reference proteome</keyword>
<dbReference type="PANTHER" id="PTHR38035">
    <property type="entry name" value="UPF0070 PROTEIN YFGM"/>
    <property type="match status" value="1"/>
</dbReference>
<name>A0A4P7XJ46_9ALTE</name>
<evidence type="ECO:0000256" key="1">
    <source>
        <dbReference type="ARBA" id="ARBA00004401"/>
    </source>
</evidence>
<evidence type="ECO:0000256" key="2">
    <source>
        <dbReference type="ARBA" id="ARBA00022475"/>
    </source>
</evidence>
<feature type="transmembrane region" description="Helical" evidence="9">
    <location>
        <begin position="37"/>
        <end position="55"/>
    </location>
</feature>
<organism evidence="11 12">
    <name type="scientific">Hydrocarboniclastica marina</name>
    <dbReference type="NCBI Taxonomy" id="2259620"/>
    <lineage>
        <taxon>Bacteria</taxon>
        <taxon>Pseudomonadati</taxon>
        <taxon>Pseudomonadota</taxon>
        <taxon>Gammaproteobacteria</taxon>
        <taxon>Alteromonadales</taxon>
        <taxon>Alteromonadaceae</taxon>
        <taxon>Hydrocarboniclastica</taxon>
    </lineage>
</organism>
<dbReference type="PIRSF" id="PIRSF006170">
    <property type="entry name" value="YfgM"/>
    <property type="match status" value="1"/>
</dbReference>